<evidence type="ECO:0000313" key="3">
    <source>
        <dbReference type="EMBL" id="RED97524.1"/>
    </source>
</evidence>
<dbReference type="Proteomes" id="UP000256779">
    <property type="component" value="Unassembled WGS sequence"/>
</dbReference>
<accession>A0A3D9L2B5</accession>
<name>A0A3D9L2B5_MARFU</name>
<gene>
    <name evidence="3" type="ORF">C7460_112134</name>
</gene>
<evidence type="ECO:0000313" key="4">
    <source>
        <dbReference type="Proteomes" id="UP000256779"/>
    </source>
</evidence>
<dbReference type="PANTHER" id="PTHR11851:SF224">
    <property type="entry name" value="PROCESSING PROTEASE"/>
    <property type="match status" value="1"/>
</dbReference>
<dbReference type="GO" id="GO:0046872">
    <property type="term" value="F:metal ion binding"/>
    <property type="evidence" value="ECO:0007669"/>
    <property type="project" value="InterPro"/>
</dbReference>
<feature type="domain" description="Peptidase M16 N-terminal" evidence="1">
    <location>
        <begin position="41"/>
        <end position="174"/>
    </location>
</feature>
<dbReference type="AlphaFoldDB" id="A0A3D9L2B5"/>
<evidence type="ECO:0000259" key="1">
    <source>
        <dbReference type="Pfam" id="PF00675"/>
    </source>
</evidence>
<dbReference type="InterPro" id="IPR011765">
    <property type="entry name" value="Pept_M16_N"/>
</dbReference>
<keyword evidence="4" id="KW-1185">Reference proteome</keyword>
<dbReference type="InterPro" id="IPR050361">
    <property type="entry name" value="MPP/UQCRC_Complex"/>
</dbReference>
<feature type="domain" description="Peptidase M16 N-terminal" evidence="1">
    <location>
        <begin position="480"/>
        <end position="613"/>
    </location>
</feature>
<protein>
    <submittedName>
        <fullName evidence="3">Putative Zn-dependent peptidase</fullName>
    </submittedName>
</protein>
<organism evidence="3 4">
    <name type="scientific">Marinoscillum furvescens DSM 4134</name>
    <dbReference type="NCBI Taxonomy" id="1122208"/>
    <lineage>
        <taxon>Bacteria</taxon>
        <taxon>Pseudomonadati</taxon>
        <taxon>Bacteroidota</taxon>
        <taxon>Cytophagia</taxon>
        <taxon>Cytophagales</taxon>
        <taxon>Reichenbachiellaceae</taxon>
        <taxon>Marinoscillum</taxon>
    </lineage>
</organism>
<proteinExistence type="predicted"/>
<dbReference type="Pfam" id="PF00675">
    <property type="entry name" value="Peptidase_M16"/>
    <property type="match status" value="2"/>
</dbReference>
<dbReference type="InterPro" id="IPR007863">
    <property type="entry name" value="Peptidase_M16_C"/>
</dbReference>
<feature type="domain" description="Peptidase M16 C-terminal" evidence="2">
    <location>
        <begin position="195"/>
        <end position="369"/>
    </location>
</feature>
<comment type="caution">
    <text evidence="3">The sequence shown here is derived from an EMBL/GenBank/DDBJ whole genome shotgun (WGS) entry which is preliminary data.</text>
</comment>
<dbReference type="Gene3D" id="3.30.830.10">
    <property type="entry name" value="Metalloenzyme, LuxS/M16 peptidase-like"/>
    <property type="match status" value="4"/>
</dbReference>
<dbReference type="PANTHER" id="PTHR11851">
    <property type="entry name" value="METALLOPROTEASE"/>
    <property type="match status" value="1"/>
</dbReference>
<feature type="domain" description="Peptidase M16 C-terminal" evidence="2">
    <location>
        <begin position="636"/>
        <end position="813"/>
    </location>
</feature>
<evidence type="ECO:0000259" key="2">
    <source>
        <dbReference type="Pfam" id="PF05193"/>
    </source>
</evidence>
<sequence length="918" mass="102407">MVLLFSTSMFAQEESFDFDLSQLEIPHKKYQLSNGLTLIVHEDKKAPIVAVNVWYHVGSKNEKFGKTGFAHLFEHLMFNGSENFDDDYFQAMERIGATDLNGTTNFDRTNYFQNVPKSALDVALWMESDRMGHFKEAISQEKLDEQRGVVQNEKRQGENQPYGKFFDLLTQACFPAGHPYSHTVIGSMDDLNAANLEDVKQWFNDYYGAANAVVVVAGDVDSEEVYEKVQSYFGDIPAGPPVTHYQTNIAKRTGEIRQVQQDRVPQSRIYMVWNVPEWGNEESFNLDFVAGALTDGKNSRLYKRLVYDEQIATSVSASNWENEIAGLFVIQANVKPGIDNMVVEKAIREELDKLLAEGPTAGEMKRIKTDYFAGFTRGIERIGGFGGKSDILARNAVYGGDSEFYKVRLKGMRDATISGVKASANKWLSDGVYVLHINPFPEYSTTGKDVDRSKLPDVGPAAEVKFPDLQRATLSNGMKVVLAERKTVPLIEFRMILDAGYAADQYAKAGTANLTLNMLDEGTKTRSSLQINEELSLLGANLGTGSNLDQSFVSMSALKANFDQSLALFADVVLNPSFPEADFERVKKQQLVGIQNEKKSPVSMALRTLPKFLYGASHAYGNPLTGSGYEETVAEITREDLMKFYDSWFKPNNATIVAVGDITLDELTEKLNDQFKKWKKGEVPTKNLSSVGSPNKNKIYVMDKPEALQSVIIAGHLTNPYGEANEIAVSMMNNILGGEFTSRVNMNLREDKGWAYGAFTFLYSAKGQRPFLAYAPVQTDQTAPSMQEIMKEINGYLGDNPATNEEFEKTQKNEVLSLPGQWETMNAVESSMANIVRYDLADDYYQTYASEVRGLTLDEVRSTAQKIIDPKKMTWLVVGDSKKITDEIKALGYGEVILIDSDGNVLSPENQEIKMEGK</sequence>
<dbReference type="Pfam" id="PF05193">
    <property type="entry name" value="Peptidase_M16_C"/>
    <property type="match status" value="2"/>
</dbReference>
<dbReference type="EMBL" id="QREG01000012">
    <property type="protein sequence ID" value="RED97524.1"/>
    <property type="molecule type" value="Genomic_DNA"/>
</dbReference>
<reference evidence="3 4" key="1">
    <citation type="submission" date="2018-07" db="EMBL/GenBank/DDBJ databases">
        <title>Genomic Encyclopedia of Type Strains, Phase IV (KMG-IV): sequencing the most valuable type-strain genomes for metagenomic binning, comparative biology and taxonomic classification.</title>
        <authorList>
            <person name="Goeker M."/>
        </authorList>
    </citation>
    <scope>NUCLEOTIDE SEQUENCE [LARGE SCALE GENOMIC DNA]</scope>
    <source>
        <strain evidence="3 4">DSM 4134</strain>
    </source>
</reference>
<dbReference type="SUPFAM" id="SSF63411">
    <property type="entry name" value="LuxS/MPP-like metallohydrolase"/>
    <property type="match status" value="4"/>
</dbReference>
<dbReference type="InterPro" id="IPR011249">
    <property type="entry name" value="Metalloenz_LuxS/M16"/>
</dbReference>